<dbReference type="InterPro" id="IPR012223">
    <property type="entry name" value="TEII"/>
</dbReference>
<evidence type="ECO:0000313" key="4">
    <source>
        <dbReference type="EMBL" id="MFD2467890.1"/>
    </source>
</evidence>
<keyword evidence="2" id="KW-0378">Hydrolase</keyword>
<dbReference type="SUPFAM" id="SSF53474">
    <property type="entry name" value="alpha/beta-Hydrolases"/>
    <property type="match status" value="1"/>
</dbReference>
<sequence length="268" mass="29059">MTVSTTPGTSGAAARWLRRPRPRHYPEARLVCLPHAGGTAGEYLPWAARLPAQVELIAVQYPGRQDRLDEPCAQSVPEIADALAPALAPYADRPLYLFGHSMGGLVAYEVAVRLEAGAGPAPAGLFASDSLAPHQCKPPREMLDDDAVEADIRASGWSDPAVFEHPELRELILPALLADVRAVLSYYRRDPVRLRCPIVAYAGNEGAAEAAAWGELTSGPADWRQFDGDHFYLRSHQAELVADVAARMSEWGNSPVGHQRDRQPMPGT</sequence>
<dbReference type="EMBL" id="JBHUKS010000006">
    <property type="protein sequence ID" value="MFD2467890.1"/>
    <property type="molecule type" value="Genomic_DNA"/>
</dbReference>
<gene>
    <name evidence="4" type="ORF">ACFSVL_10820</name>
</gene>
<comment type="caution">
    <text evidence="4">The sequence shown here is derived from an EMBL/GenBank/DDBJ whole genome shotgun (WGS) entry which is preliminary data.</text>
</comment>
<name>A0ABW5H408_9PSEU</name>
<keyword evidence="5" id="KW-1185">Reference proteome</keyword>
<evidence type="ECO:0000256" key="2">
    <source>
        <dbReference type="ARBA" id="ARBA00022801"/>
    </source>
</evidence>
<dbReference type="Proteomes" id="UP001597483">
    <property type="component" value="Unassembled WGS sequence"/>
</dbReference>
<comment type="similarity">
    <text evidence="1">Belongs to the thioesterase family.</text>
</comment>
<organism evidence="4 5">
    <name type="scientific">Amycolatopsis silviterrae</name>
    <dbReference type="NCBI Taxonomy" id="1656914"/>
    <lineage>
        <taxon>Bacteria</taxon>
        <taxon>Bacillati</taxon>
        <taxon>Actinomycetota</taxon>
        <taxon>Actinomycetes</taxon>
        <taxon>Pseudonocardiales</taxon>
        <taxon>Pseudonocardiaceae</taxon>
        <taxon>Amycolatopsis</taxon>
    </lineage>
</organism>
<feature type="domain" description="Thioesterase TesA-like" evidence="3">
    <location>
        <begin position="31"/>
        <end position="252"/>
    </location>
</feature>
<dbReference type="InterPro" id="IPR020802">
    <property type="entry name" value="TesA-like"/>
</dbReference>
<reference evidence="5" key="1">
    <citation type="journal article" date="2019" name="Int. J. Syst. Evol. Microbiol.">
        <title>The Global Catalogue of Microorganisms (GCM) 10K type strain sequencing project: providing services to taxonomists for standard genome sequencing and annotation.</title>
        <authorList>
            <consortium name="The Broad Institute Genomics Platform"/>
            <consortium name="The Broad Institute Genome Sequencing Center for Infectious Disease"/>
            <person name="Wu L."/>
            <person name="Ma J."/>
        </authorList>
    </citation>
    <scope>NUCLEOTIDE SEQUENCE [LARGE SCALE GENOMIC DNA]</scope>
    <source>
        <strain evidence="5">CGMCC 4.7641</strain>
    </source>
</reference>
<evidence type="ECO:0000259" key="3">
    <source>
        <dbReference type="SMART" id="SM00824"/>
    </source>
</evidence>
<evidence type="ECO:0000256" key="1">
    <source>
        <dbReference type="ARBA" id="ARBA00007169"/>
    </source>
</evidence>
<dbReference type="SMART" id="SM00824">
    <property type="entry name" value="PKS_TE"/>
    <property type="match status" value="1"/>
</dbReference>
<dbReference type="Gene3D" id="3.40.50.1820">
    <property type="entry name" value="alpha/beta hydrolase"/>
    <property type="match status" value="1"/>
</dbReference>
<dbReference type="InterPro" id="IPR029058">
    <property type="entry name" value="AB_hydrolase_fold"/>
</dbReference>
<dbReference type="Pfam" id="PF00975">
    <property type="entry name" value="Thioesterase"/>
    <property type="match status" value="1"/>
</dbReference>
<dbReference type="PANTHER" id="PTHR11487">
    <property type="entry name" value="THIOESTERASE"/>
    <property type="match status" value="1"/>
</dbReference>
<protein>
    <submittedName>
        <fullName evidence="4">Thioesterase II family protein</fullName>
    </submittedName>
</protein>
<dbReference type="InterPro" id="IPR001031">
    <property type="entry name" value="Thioesterase"/>
</dbReference>
<dbReference type="RefSeq" id="WP_378303022.1">
    <property type="nucleotide sequence ID" value="NZ_JBHUKS010000006.1"/>
</dbReference>
<accession>A0ABW5H408</accession>
<dbReference type="PANTHER" id="PTHR11487:SF0">
    <property type="entry name" value="S-ACYL FATTY ACID SYNTHASE THIOESTERASE, MEDIUM CHAIN"/>
    <property type="match status" value="1"/>
</dbReference>
<evidence type="ECO:0000313" key="5">
    <source>
        <dbReference type="Proteomes" id="UP001597483"/>
    </source>
</evidence>
<proteinExistence type="inferred from homology"/>